<dbReference type="EMBL" id="JAJSOW010000101">
    <property type="protein sequence ID" value="KAI9180266.1"/>
    <property type="molecule type" value="Genomic_DNA"/>
</dbReference>
<evidence type="ECO:0000256" key="1">
    <source>
        <dbReference type="SAM" id="MobiDB-lite"/>
    </source>
</evidence>
<dbReference type="AlphaFoldDB" id="A0AAD5IX92"/>
<sequence>MASLVKPTRKGLEAIRFEVGEVENLVVAQVTIFITIMSRTHAQEKADLPLGVPDMSSGNQLSAAKDRGMIQDIFIPNIQEDPTSLLNSKGFSSVEIDKDSKSPLKNESPSGDRIDDLANIFQQEFT</sequence>
<gene>
    <name evidence="2" type="ORF">LWI28_003036</name>
</gene>
<keyword evidence="3" id="KW-1185">Reference proteome</keyword>
<accession>A0AAD5IX92</accession>
<feature type="compositionally biased region" description="Polar residues" evidence="1">
    <location>
        <begin position="81"/>
        <end position="91"/>
    </location>
</feature>
<evidence type="ECO:0000313" key="2">
    <source>
        <dbReference type="EMBL" id="KAI9180266.1"/>
    </source>
</evidence>
<comment type="caution">
    <text evidence="2">The sequence shown here is derived from an EMBL/GenBank/DDBJ whole genome shotgun (WGS) entry which is preliminary data.</text>
</comment>
<feature type="compositionally biased region" description="Basic and acidic residues" evidence="1">
    <location>
        <begin position="95"/>
        <end position="116"/>
    </location>
</feature>
<reference evidence="2" key="1">
    <citation type="journal article" date="2022" name="Plant J.">
        <title>Strategies of tolerance reflected in two North American maple genomes.</title>
        <authorList>
            <person name="McEvoy S.L."/>
            <person name="Sezen U.U."/>
            <person name="Trouern-Trend A."/>
            <person name="McMahon S.M."/>
            <person name="Schaberg P.G."/>
            <person name="Yang J."/>
            <person name="Wegrzyn J.L."/>
            <person name="Swenson N.G."/>
        </authorList>
    </citation>
    <scope>NUCLEOTIDE SEQUENCE</scope>
    <source>
        <strain evidence="2">91603</strain>
    </source>
</reference>
<protein>
    <submittedName>
        <fullName evidence="2">Uncharacterized protein</fullName>
    </submittedName>
</protein>
<name>A0AAD5IX92_ACENE</name>
<proteinExistence type="predicted"/>
<dbReference type="Proteomes" id="UP001064489">
    <property type="component" value="Chromosome 4"/>
</dbReference>
<evidence type="ECO:0000313" key="3">
    <source>
        <dbReference type="Proteomes" id="UP001064489"/>
    </source>
</evidence>
<feature type="region of interest" description="Disordered" evidence="1">
    <location>
        <begin position="81"/>
        <end position="118"/>
    </location>
</feature>
<organism evidence="2 3">
    <name type="scientific">Acer negundo</name>
    <name type="common">Box elder</name>
    <dbReference type="NCBI Taxonomy" id="4023"/>
    <lineage>
        <taxon>Eukaryota</taxon>
        <taxon>Viridiplantae</taxon>
        <taxon>Streptophyta</taxon>
        <taxon>Embryophyta</taxon>
        <taxon>Tracheophyta</taxon>
        <taxon>Spermatophyta</taxon>
        <taxon>Magnoliopsida</taxon>
        <taxon>eudicotyledons</taxon>
        <taxon>Gunneridae</taxon>
        <taxon>Pentapetalae</taxon>
        <taxon>rosids</taxon>
        <taxon>malvids</taxon>
        <taxon>Sapindales</taxon>
        <taxon>Sapindaceae</taxon>
        <taxon>Hippocastanoideae</taxon>
        <taxon>Acereae</taxon>
        <taxon>Acer</taxon>
    </lineage>
</organism>
<reference evidence="2" key="2">
    <citation type="submission" date="2023-02" db="EMBL/GenBank/DDBJ databases">
        <authorList>
            <person name="Swenson N.G."/>
            <person name="Wegrzyn J.L."/>
            <person name="Mcevoy S.L."/>
        </authorList>
    </citation>
    <scope>NUCLEOTIDE SEQUENCE</scope>
    <source>
        <strain evidence="2">91603</strain>
        <tissue evidence="2">Leaf</tissue>
    </source>
</reference>